<dbReference type="EMBL" id="JAOTIF010000023">
    <property type="protein sequence ID" value="MCU7551752.1"/>
    <property type="molecule type" value="Genomic_DNA"/>
</dbReference>
<sequence>MAKRKGSKPFQISIKKVKQLSFGIDESVEVPDADDLNVLIEQNLSFSTKDDILFLLLNITFSSKSTDRILMNGIVQNIFVIKDLKRMVDPKKPDVINIPDNILSTLLSISIAHSRALLAQSAMGTAFQDIYIPLVNPEQVVKELFNQDVYGI</sequence>
<evidence type="ECO:0000313" key="1">
    <source>
        <dbReference type="EMBL" id="MCU7551752.1"/>
    </source>
</evidence>
<keyword evidence="2" id="KW-1185">Reference proteome</keyword>
<gene>
    <name evidence="1" type="ORF">OCK74_21705</name>
</gene>
<dbReference type="AlphaFoldDB" id="A0A9X3BIP8"/>
<protein>
    <submittedName>
        <fullName evidence="1">Uncharacterized protein</fullName>
    </submittedName>
</protein>
<reference evidence="1" key="1">
    <citation type="submission" date="2022-09" db="EMBL/GenBank/DDBJ databases">
        <authorList>
            <person name="Yuan C."/>
            <person name="Ke Z."/>
        </authorList>
    </citation>
    <scope>NUCLEOTIDE SEQUENCE</scope>
    <source>
        <strain evidence="1">LB-8</strain>
    </source>
</reference>
<reference evidence="1" key="2">
    <citation type="submission" date="2023-04" db="EMBL/GenBank/DDBJ databases">
        <title>Paracnuella aquatica gen. nov., sp. nov., a member of the family Chitinophagaceae isolated from a hot spring.</title>
        <authorList>
            <person name="Wang C."/>
        </authorList>
    </citation>
    <scope>NUCLEOTIDE SEQUENCE</scope>
    <source>
        <strain evidence="1">LB-8</strain>
    </source>
</reference>
<organism evidence="1 2">
    <name type="scientific">Paraflavisolibacter caeni</name>
    <dbReference type="NCBI Taxonomy" id="2982496"/>
    <lineage>
        <taxon>Bacteria</taxon>
        <taxon>Pseudomonadati</taxon>
        <taxon>Bacteroidota</taxon>
        <taxon>Chitinophagia</taxon>
        <taxon>Chitinophagales</taxon>
        <taxon>Chitinophagaceae</taxon>
        <taxon>Paraflavisolibacter</taxon>
    </lineage>
</organism>
<dbReference type="RefSeq" id="WP_279299190.1">
    <property type="nucleotide sequence ID" value="NZ_JAOTIF010000023.1"/>
</dbReference>
<proteinExistence type="predicted"/>
<comment type="caution">
    <text evidence="1">The sequence shown here is derived from an EMBL/GenBank/DDBJ whole genome shotgun (WGS) entry which is preliminary data.</text>
</comment>
<accession>A0A9X3BIP8</accession>
<dbReference type="Proteomes" id="UP001155483">
    <property type="component" value="Unassembled WGS sequence"/>
</dbReference>
<evidence type="ECO:0000313" key="2">
    <source>
        <dbReference type="Proteomes" id="UP001155483"/>
    </source>
</evidence>
<name>A0A9X3BIP8_9BACT</name>